<gene>
    <name evidence="14" type="primary">INSL3</name>
</gene>
<name>A0A4W2DW94_BOBOX</name>
<organism evidence="14 15">
    <name type="scientific">Bos indicus x Bos taurus</name>
    <name type="common">Hybrid cattle</name>
    <dbReference type="NCBI Taxonomy" id="30522"/>
    <lineage>
        <taxon>Eukaryota</taxon>
        <taxon>Metazoa</taxon>
        <taxon>Chordata</taxon>
        <taxon>Craniata</taxon>
        <taxon>Vertebrata</taxon>
        <taxon>Euteleostomi</taxon>
        <taxon>Mammalia</taxon>
        <taxon>Eutheria</taxon>
        <taxon>Laurasiatheria</taxon>
        <taxon>Artiodactyla</taxon>
        <taxon>Ruminantia</taxon>
        <taxon>Pecora</taxon>
        <taxon>Bovidae</taxon>
        <taxon>Bovinae</taxon>
        <taxon>Bos</taxon>
    </lineage>
</organism>
<dbReference type="InterPro" id="IPR043387">
    <property type="entry name" value="INSL3/INSL4"/>
</dbReference>
<feature type="chain" id="PRO_5044610897" description="Insulin-like 3" evidence="12">
    <location>
        <begin position="21"/>
        <end position="132"/>
    </location>
</feature>
<evidence type="ECO:0000256" key="8">
    <source>
        <dbReference type="ARBA" id="ARBA00025288"/>
    </source>
</evidence>
<dbReference type="OMA" id="NPAHHCC"/>
<evidence type="ECO:0000259" key="13">
    <source>
        <dbReference type="SMART" id="SM00078"/>
    </source>
</evidence>
<evidence type="ECO:0000256" key="11">
    <source>
        <dbReference type="RuleBase" id="RU000406"/>
    </source>
</evidence>
<dbReference type="Proteomes" id="UP000314981">
    <property type="component" value="Chromosome 7"/>
</dbReference>
<dbReference type="GO" id="GO:0010634">
    <property type="term" value="P:positive regulation of epithelial cell migration"/>
    <property type="evidence" value="ECO:0007669"/>
    <property type="project" value="Ensembl"/>
</dbReference>
<dbReference type="Ensembl" id="ENSBIXT00005018023.1">
    <property type="protein sequence ID" value="ENSBIXP00005009871.1"/>
    <property type="gene ID" value="ENSBIXG00005002051.1"/>
</dbReference>
<evidence type="ECO:0000256" key="1">
    <source>
        <dbReference type="ARBA" id="ARBA00004613"/>
    </source>
</evidence>
<dbReference type="GO" id="GO:0005179">
    <property type="term" value="F:hormone activity"/>
    <property type="evidence" value="ECO:0007669"/>
    <property type="project" value="InterPro"/>
</dbReference>
<dbReference type="CTD" id="3640"/>
<evidence type="ECO:0000256" key="5">
    <source>
        <dbReference type="ARBA" id="ARBA00022685"/>
    </source>
</evidence>
<reference evidence="15 16" key="1">
    <citation type="submission" date="2018-11" db="EMBL/GenBank/DDBJ databases">
        <title>Haplotype-resolved cattle genomes.</title>
        <authorList>
            <person name="Low W.Y."/>
            <person name="Tearle R."/>
            <person name="Bickhart D.M."/>
            <person name="Rosen B.D."/>
            <person name="Koren S."/>
            <person name="Rhie A."/>
            <person name="Hiendleder S."/>
            <person name="Phillippy A.M."/>
            <person name="Smith T.P.L."/>
            <person name="Williams J.L."/>
        </authorList>
    </citation>
    <scope>NUCLEOTIDE SEQUENCE [LARGE SCALE GENOMIC DNA]</scope>
</reference>
<dbReference type="SUPFAM" id="SSF56994">
    <property type="entry name" value="Insulin-like"/>
    <property type="match status" value="1"/>
</dbReference>
<feature type="signal peptide" evidence="12">
    <location>
        <begin position="1"/>
        <end position="20"/>
    </location>
</feature>
<dbReference type="GO" id="GO:0001664">
    <property type="term" value="F:G protein-coupled receptor binding"/>
    <property type="evidence" value="ECO:0007669"/>
    <property type="project" value="TreeGrafter"/>
</dbReference>
<accession>A0A4W2DW94</accession>
<evidence type="ECO:0000256" key="6">
    <source>
        <dbReference type="ARBA" id="ARBA00022729"/>
    </source>
</evidence>
<reference evidence="14" key="2">
    <citation type="submission" date="2025-05" db="UniProtKB">
        <authorList>
            <consortium name="Ensembl"/>
        </authorList>
    </citation>
    <scope>IDENTIFICATION</scope>
</reference>
<evidence type="ECO:0000256" key="3">
    <source>
        <dbReference type="ARBA" id="ARBA00014427"/>
    </source>
</evidence>
<dbReference type="Gene3D" id="1.10.100.10">
    <property type="entry name" value="Insulin-like"/>
    <property type="match status" value="1"/>
</dbReference>
<evidence type="ECO:0000313" key="16">
    <source>
        <dbReference type="Proteomes" id="UP000429181"/>
    </source>
</evidence>
<keyword evidence="4 11" id="KW-0964">Secreted</keyword>
<evidence type="ECO:0000256" key="10">
    <source>
        <dbReference type="ARBA" id="ARBA00032881"/>
    </source>
</evidence>
<evidence type="ECO:0000256" key="4">
    <source>
        <dbReference type="ARBA" id="ARBA00022525"/>
    </source>
</evidence>
<comment type="function">
    <text evidence="8">Seems to play a role in testicular function. May be a trophic hormone with a role in testicular descent in fetal life. Is a ligand for LGR8 receptor.</text>
</comment>
<dbReference type="Proteomes" id="UP000429181">
    <property type="component" value="Chromosome 7"/>
</dbReference>
<dbReference type="Ensembl" id="ENSBIXT00000051040.1">
    <property type="protein sequence ID" value="ENSBIXP00000023554.1"/>
    <property type="gene ID" value="ENSBIXG00000001807.1"/>
</dbReference>
<dbReference type="AlphaFoldDB" id="A0A4W2DW94"/>
<evidence type="ECO:0000313" key="14">
    <source>
        <dbReference type="Ensembl" id="ENSBIXP00000023554.1"/>
    </source>
</evidence>
<evidence type="ECO:0000256" key="12">
    <source>
        <dbReference type="SAM" id="SignalP"/>
    </source>
</evidence>
<dbReference type="GO" id="GO:0005615">
    <property type="term" value="C:extracellular space"/>
    <property type="evidence" value="ECO:0007669"/>
    <property type="project" value="TreeGrafter"/>
</dbReference>
<dbReference type="GO" id="GO:0007193">
    <property type="term" value="P:adenylate cyclase-inhibiting G protein-coupled receptor signaling pathway"/>
    <property type="evidence" value="ECO:0007669"/>
    <property type="project" value="TreeGrafter"/>
</dbReference>
<evidence type="ECO:0000256" key="7">
    <source>
        <dbReference type="ARBA" id="ARBA00023157"/>
    </source>
</evidence>
<dbReference type="GeneTree" id="ENSGT00940000163613"/>
<dbReference type="GeneID" id="113896132"/>
<dbReference type="SMART" id="SM00078">
    <property type="entry name" value="IlGF"/>
    <property type="match status" value="1"/>
</dbReference>
<dbReference type="CDD" id="cd04365">
    <property type="entry name" value="IlGF_relaxin_like"/>
    <property type="match status" value="1"/>
</dbReference>
<dbReference type="STRING" id="30522.A0A4W2DW94"/>
<comment type="similarity">
    <text evidence="2 11">Belongs to the insulin family.</text>
</comment>
<protein>
    <recommendedName>
        <fullName evidence="3">Insulin-like 3</fullName>
    </recommendedName>
    <alternativeName>
        <fullName evidence="10">Leydig insulin-like peptide</fullName>
    </alternativeName>
    <alternativeName>
        <fullName evidence="9">Relaxin-like factor</fullName>
    </alternativeName>
</protein>
<dbReference type="PROSITE" id="PS00262">
    <property type="entry name" value="INSULIN"/>
    <property type="match status" value="1"/>
</dbReference>
<proteinExistence type="inferred from homology"/>
<dbReference type="GO" id="GO:0002020">
    <property type="term" value="F:protease binding"/>
    <property type="evidence" value="ECO:0007669"/>
    <property type="project" value="Ensembl"/>
</dbReference>
<keyword evidence="6 12" id="KW-0732">Signal</keyword>
<dbReference type="GO" id="GO:0090303">
    <property type="term" value="P:positive regulation of wound healing"/>
    <property type="evidence" value="ECO:0007669"/>
    <property type="project" value="Ensembl"/>
</dbReference>
<keyword evidence="15" id="KW-1185">Reference proteome</keyword>
<dbReference type="Pfam" id="PF00049">
    <property type="entry name" value="Insulin"/>
    <property type="match status" value="1"/>
</dbReference>
<evidence type="ECO:0000313" key="15">
    <source>
        <dbReference type="Proteomes" id="UP000314981"/>
    </source>
</evidence>
<keyword evidence="5" id="KW-0165">Cleavage on pair of basic residues</keyword>
<feature type="domain" description="Insulin-like" evidence="13">
    <location>
        <begin position="31"/>
        <end position="130"/>
    </location>
</feature>
<evidence type="ECO:0000256" key="2">
    <source>
        <dbReference type="ARBA" id="ARBA00009034"/>
    </source>
</evidence>
<comment type="subcellular location">
    <subcellularLocation>
        <location evidence="1 11">Secreted</location>
    </subcellularLocation>
</comment>
<evidence type="ECO:0000256" key="9">
    <source>
        <dbReference type="ARBA" id="ARBA00032209"/>
    </source>
</evidence>
<dbReference type="InterPro" id="IPR016179">
    <property type="entry name" value="Insulin-like"/>
</dbReference>
<dbReference type="PANTHER" id="PTHR10423">
    <property type="entry name" value="INSULIN-LIKE 3"/>
    <property type="match status" value="1"/>
</dbReference>
<dbReference type="InterPro" id="IPR022353">
    <property type="entry name" value="Insulin_CS"/>
</dbReference>
<sequence length="132" mass="14378">MDRRPLTWALVLLGPALAIALGPAAAQEAPEKLCGHHFVRALVRLCGGPRWSSEEDGRPVAGGDRELLRWLEGQHLLHGLMASGDPVLVLAPQPLPQASRHHHHRRATAINPARHCCLSGCTRQDLLTLCPH</sequence>
<keyword evidence="7" id="KW-1015">Disulfide bond</keyword>
<dbReference type="InterPro" id="IPR036438">
    <property type="entry name" value="Insulin-like_sf"/>
</dbReference>
<dbReference type="RefSeq" id="XP_027404029.1">
    <property type="nucleotide sequence ID" value="XM_027548228.1"/>
</dbReference>
<dbReference type="PANTHER" id="PTHR10423:SF3">
    <property type="entry name" value="INSULIN-LIKE 3"/>
    <property type="match status" value="1"/>
</dbReference>